<evidence type="ECO:0000313" key="2">
    <source>
        <dbReference type="RefSeq" id="XP_065651328.1"/>
    </source>
</evidence>
<proteinExistence type="predicted"/>
<organism evidence="1 2">
    <name type="scientific">Hydra vulgaris</name>
    <name type="common">Hydra</name>
    <name type="synonym">Hydra attenuata</name>
    <dbReference type="NCBI Taxonomy" id="6087"/>
    <lineage>
        <taxon>Eukaryota</taxon>
        <taxon>Metazoa</taxon>
        <taxon>Cnidaria</taxon>
        <taxon>Hydrozoa</taxon>
        <taxon>Hydroidolina</taxon>
        <taxon>Anthoathecata</taxon>
        <taxon>Aplanulata</taxon>
        <taxon>Hydridae</taxon>
        <taxon>Hydra</taxon>
    </lineage>
</organism>
<protein>
    <submittedName>
        <fullName evidence="2">Uncharacterized protein LOC101234820</fullName>
    </submittedName>
</protein>
<dbReference type="RefSeq" id="XP_065651328.1">
    <property type="nucleotide sequence ID" value="XM_065795256.1"/>
</dbReference>
<gene>
    <name evidence="2" type="primary">LOC101234820</name>
</gene>
<sequence length="298" mass="34465">MEISDDSTFVLKEHFIALFGKKKECVEMPQSQSQINVHKRVLTPKNREFFTLKRNKTTTFSNDLNTANLLKDIKRSSSFNIKRSDEKHLDIKHLDMKFLDVKRPSVCSKKLTDITETKEYKDIYTANLRLYSSIIAKQLASCRGASCNQETHCYPLMKSRRKSSGINILHLPQSQALERLRVRRLSNTVDSCNKINSSHAEPILGELNNNNKLVVNASNACNEITTENRFQEHKNINYKEASDKSDSFRRNSDLLSKSLRSQSGIERHKLHVVRIMSFDNTIRKTNEFLQKVQTSRNK</sequence>
<keyword evidence="1" id="KW-1185">Reference proteome</keyword>
<accession>A0ABM4BQB0</accession>
<dbReference type="Proteomes" id="UP001652625">
    <property type="component" value="Chromosome 04"/>
</dbReference>
<reference evidence="2" key="1">
    <citation type="submission" date="2025-08" db="UniProtKB">
        <authorList>
            <consortium name="RefSeq"/>
        </authorList>
    </citation>
    <scope>IDENTIFICATION</scope>
</reference>
<evidence type="ECO:0000313" key="1">
    <source>
        <dbReference type="Proteomes" id="UP001652625"/>
    </source>
</evidence>
<name>A0ABM4BQB0_HYDVU</name>
<dbReference type="GeneID" id="101234820"/>